<dbReference type="Pfam" id="PF26421">
    <property type="entry name" value="Avidin_like"/>
    <property type="match status" value="1"/>
</dbReference>
<gene>
    <name evidence="1" type="ordered locus">Emtol_2678</name>
</gene>
<dbReference type="EMBL" id="CP002961">
    <property type="protein sequence ID" value="AFK03814.1"/>
    <property type="molecule type" value="Genomic_DNA"/>
</dbReference>
<evidence type="ECO:0008006" key="3">
    <source>
        <dbReference type="Google" id="ProtNLM"/>
    </source>
</evidence>
<keyword evidence="2" id="KW-1185">Reference proteome</keyword>
<accession>A0ABM5N387</accession>
<protein>
    <recommendedName>
        <fullName evidence="3">N-acetylglutamate synthase</fullName>
    </recommendedName>
</protein>
<sequence>MSINYHGKTFKSVNNTPNGEVGAETIFNYQQQGNVVWAEYRGGSILKGFLIAKVVEENALDMRYEHINQYGELMTGICFSKPELLPDGRIRLHEQWQWTSGDLSSGQSIIEEIIE</sequence>
<name>A0ABM5N387_EMTOG</name>
<reference evidence="1 2" key="1">
    <citation type="submission" date="2011-07" db="EMBL/GenBank/DDBJ databases">
        <title>The complete genome of chromosome of Emticicia oligotrophica DSM 17448.</title>
        <authorList>
            <consortium name="US DOE Joint Genome Institute (JGI-PGF)"/>
            <person name="Lucas S."/>
            <person name="Han J."/>
            <person name="Lapidus A."/>
            <person name="Bruce D."/>
            <person name="Goodwin L."/>
            <person name="Pitluck S."/>
            <person name="Peters L."/>
            <person name="Kyrpides N."/>
            <person name="Mavromatis K."/>
            <person name="Ivanova N."/>
            <person name="Ovchinnikova G."/>
            <person name="Teshima H."/>
            <person name="Detter J.C."/>
            <person name="Tapia R."/>
            <person name="Han C."/>
            <person name="Land M."/>
            <person name="Hauser L."/>
            <person name="Markowitz V."/>
            <person name="Cheng J.-F."/>
            <person name="Hugenholtz P."/>
            <person name="Woyke T."/>
            <person name="Wu D."/>
            <person name="Tindall B."/>
            <person name="Pomrenke H."/>
            <person name="Brambilla E."/>
            <person name="Klenk H.-P."/>
            <person name="Eisen J.A."/>
        </authorList>
    </citation>
    <scope>NUCLEOTIDE SEQUENCE [LARGE SCALE GENOMIC DNA]</scope>
    <source>
        <strain evidence="1 2">DSM 17448</strain>
    </source>
</reference>
<dbReference type="InterPro" id="IPR058595">
    <property type="entry name" value="Avidin-like"/>
</dbReference>
<dbReference type="Proteomes" id="UP000002875">
    <property type="component" value="Chromosome"/>
</dbReference>
<dbReference type="RefSeq" id="WP_015029510.1">
    <property type="nucleotide sequence ID" value="NC_018748.1"/>
</dbReference>
<evidence type="ECO:0000313" key="2">
    <source>
        <dbReference type="Proteomes" id="UP000002875"/>
    </source>
</evidence>
<proteinExistence type="predicted"/>
<evidence type="ECO:0000313" key="1">
    <source>
        <dbReference type="EMBL" id="AFK03814.1"/>
    </source>
</evidence>
<organism evidence="1 2">
    <name type="scientific">Emticicia oligotrophica (strain DSM 17448 / CIP 109782 / MTCC 6937 / GPTSA100-15)</name>
    <dbReference type="NCBI Taxonomy" id="929562"/>
    <lineage>
        <taxon>Bacteria</taxon>
        <taxon>Pseudomonadati</taxon>
        <taxon>Bacteroidota</taxon>
        <taxon>Cytophagia</taxon>
        <taxon>Cytophagales</taxon>
        <taxon>Leadbetterellaceae</taxon>
        <taxon>Emticicia</taxon>
    </lineage>
</organism>